<sequence length="50" mass="6109">MELICSRCLHPVQFRAKHHCLLFQKKRRHPYLKYKKTYKLRTDGAIESHV</sequence>
<protein>
    <submittedName>
        <fullName evidence="1">Uncharacterized protein</fullName>
    </submittedName>
</protein>
<reference evidence="1" key="1">
    <citation type="submission" date="2014-09" db="EMBL/GenBank/DDBJ databases">
        <authorList>
            <person name="Magalhaes I.L.F."/>
            <person name="Oliveira U."/>
            <person name="Santos F.R."/>
            <person name="Vidigal T.H.D.A."/>
            <person name="Brescovit A.D."/>
            <person name="Santos A.J."/>
        </authorList>
    </citation>
    <scope>NUCLEOTIDE SEQUENCE</scope>
    <source>
        <tissue evidence="1">Shoot tissue taken approximately 20 cm above the soil surface</tissue>
    </source>
</reference>
<organism evidence="1">
    <name type="scientific">Arundo donax</name>
    <name type="common">Giant reed</name>
    <name type="synonym">Donax arundinaceus</name>
    <dbReference type="NCBI Taxonomy" id="35708"/>
    <lineage>
        <taxon>Eukaryota</taxon>
        <taxon>Viridiplantae</taxon>
        <taxon>Streptophyta</taxon>
        <taxon>Embryophyta</taxon>
        <taxon>Tracheophyta</taxon>
        <taxon>Spermatophyta</taxon>
        <taxon>Magnoliopsida</taxon>
        <taxon>Liliopsida</taxon>
        <taxon>Poales</taxon>
        <taxon>Poaceae</taxon>
        <taxon>PACMAD clade</taxon>
        <taxon>Arundinoideae</taxon>
        <taxon>Arundineae</taxon>
        <taxon>Arundo</taxon>
    </lineage>
</organism>
<name>A0A0A9G5M4_ARUDO</name>
<dbReference type="EMBL" id="GBRH01181938">
    <property type="protein sequence ID" value="JAE15958.1"/>
    <property type="molecule type" value="Transcribed_RNA"/>
</dbReference>
<evidence type="ECO:0000313" key="1">
    <source>
        <dbReference type="EMBL" id="JAE15958.1"/>
    </source>
</evidence>
<accession>A0A0A9G5M4</accession>
<reference evidence="1" key="2">
    <citation type="journal article" date="2015" name="Data Brief">
        <title>Shoot transcriptome of the giant reed, Arundo donax.</title>
        <authorList>
            <person name="Barrero R.A."/>
            <person name="Guerrero F.D."/>
            <person name="Moolhuijzen P."/>
            <person name="Goolsby J.A."/>
            <person name="Tidwell J."/>
            <person name="Bellgard S.E."/>
            <person name="Bellgard M.I."/>
        </authorList>
    </citation>
    <scope>NUCLEOTIDE SEQUENCE</scope>
    <source>
        <tissue evidence="1">Shoot tissue taken approximately 20 cm above the soil surface</tissue>
    </source>
</reference>
<dbReference type="AlphaFoldDB" id="A0A0A9G5M4"/>
<proteinExistence type="predicted"/>